<dbReference type="AlphaFoldDB" id="S4PYW4"/>
<accession>S4PYW4</accession>
<evidence type="ECO:0000313" key="1">
    <source>
        <dbReference type="EMBL" id="JAA89977.1"/>
    </source>
</evidence>
<reference evidence="1" key="1">
    <citation type="journal article" date="2013" name="BMC Genomics">
        <title>Unscrambling butterfly oogenesis.</title>
        <authorList>
            <person name="Carter J.M."/>
            <person name="Baker S.C."/>
            <person name="Pink R."/>
            <person name="Carter D.R."/>
            <person name="Collins A."/>
            <person name="Tomlin J."/>
            <person name="Gibbs M."/>
            <person name="Breuker C.J."/>
        </authorList>
    </citation>
    <scope>NUCLEOTIDE SEQUENCE</scope>
    <source>
        <tissue evidence="1">Ovary</tissue>
    </source>
</reference>
<reference evidence="1" key="2">
    <citation type="submission" date="2013-05" db="EMBL/GenBank/DDBJ databases">
        <authorList>
            <person name="Carter J.-M."/>
            <person name="Baker S.C."/>
            <person name="Pink R."/>
            <person name="Carter D.R.F."/>
            <person name="Collins A."/>
            <person name="Tomlin J."/>
            <person name="Gibbs M."/>
            <person name="Breuker C.J."/>
        </authorList>
    </citation>
    <scope>NUCLEOTIDE SEQUENCE</scope>
    <source>
        <tissue evidence="1">Ovary</tissue>
    </source>
</reference>
<name>S4PYW4_9NEOP</name>
<proteinExistence type="predicted"/>
<sequence length="70" mass="8287">MYICILVCNFSSVQGLLCYYCSLIWHIIEDYQFSGKSSFYIVSKFSKLFQMKCTLYRGRTGCRTEKHFVT</sequence>
<dbReference type="EMBL" id="GAIX01002583">
    <property type="protein sequence ID" value="JAA89977.1"/>
    <property type="molecule type" value="Transcribed_RNA"/>
</dbReference>
<organism evidence="1">
    <name type="scientific">Pararge aegeria</name>
    <name type="common">speckled wood butterfly</name>
    <dbReference type="NCBI Taxonomy" id="116150"/>
    <lineage>
        <taxon>Eukaryota</taxon>
        <taxon>Metazoa</taxon>
        <taxon>Ecdysozoa</taxon>
        <taxon>Arthropoda</taxon>
        <taxon>Hexapoda</taxon>
        <taxon>Insecta</taxon>
        <taxon>Pterygota</taxon>
        <taxon>Neoptera</taxon>
        <taxon>Endopterygota</taxon>
        <taxon>Lepidoptera</taxon>
        <taxon>Glossata</taxon>
        <taxon>Ditrysia</taxon>
        <taxon>Papilionoidea</taxon>
        <taxon>Nymphalidae</taxon>
        <taxon>Satyrinae</taxon>
        <taxon>Satyrini</taxon>
        <taxon>Parargina</taxon>
        <taxon>Pararge</taxon>
    </lineage>
</organism>
<protein>
    <submittedName>
        <fullName evidence="1">Uncharacterized protein</fullName>
    </submittedName>
</protein>